<name>A0ABV8KJN7_9ACTN</name>
<dbReference type="RefSeq" id="WP_377543808.1">
    <property type="nucleotide sequence ID" value="NZ_JBHSBN010000005.1"/>
</dbReference>
<dbReference type="SMART" id="SM00710">
    <property type="entry name" value="PbH1"/>
    <property type="match status" value="6"/>
</dbReference>
<proteinExistence type="predicted"/>
<organism evidence="3 4">
    <name type="scientific">Micromonospora zhanjiangensis</name>
    <dbReference type="NCBI Taxonomy" id="1522057"/>
    <lineage>
        <taxon>Bacteria</taxon>
        <taxon>Bacillati</taxon>
        <taxon>Actinomycetota</taxon>
        <taxon>Actinomycetes</taxon>
        <taxon>Micromonosporales</taxon>
        <taxon>Micromonosporaceae</taxon>
        <taxon>Micromonospora</taxon>
    </lineage>
</organism>
<dbReference type="Proteomes" id="UP001595868">
    <property type="component" value="Unassembled WGS sequence"/>
</dbReference>
<evidence type="ECO:0000256" key="1">
    <source>
        <dbReference type="SAM" id="MobiDB-lite"/>
    </source>
</evidence>
<reference evidence="4" key="1">
    <citation type="journal article" date="2019" name="Int. J. Syst. Evol. Microbiol.">
        <title>The Global Catalogue of Microorganisms (GCM) 10K type strain sequencing project: providing services to taxonomists for standard genome sequencing and annotation.</title>
        <authorList>
            <consortium name="The Broad Institute Genomics Platform"/>
            <consortium name="The Broad Institute Genome Sequencing Center for Infectious Disease"/>
            <person name="Wu L."/>
            <person name="Ma J."/>
        </authorList>
    </citation>
    <scope>NUCLEOTIDE SEQUENCE [LARGE SCALE GENOMIC DNA]</scope>
    <source>
        <strain evidence="4">2902at01</strain>
    </source>
</reference>
<dbReference type="SUPFAM" id="SSF51126">
    <property type="entry name" value="Pectin lyase-like"/>
    <property type="match status" value="1"/>
</dbReference>
<keyword evidence="2" id="KW-0472">Membrane</keyword>
<dbReference type="InterPro" id="IPR006626">
    <property type="entry name" value="PbH1"/>
</dbReference>
<comment type="caution">
    <text evidence="3">The sequence shown here is derived from an EMBL/GenBank/DDBJ whole genome shotgun (WGS) entry which is preliminary data.</text>
</comment>
<feature type="region of interest" description="Disordered" evidence="1">
    <location>
        <begin position="1"/>
        <end position="20"/>
    </location>
</feature>
<dbReference type="InterPro" id="IPR011050">
    <property type="entry name" value="Pectin_lyase_fold/virulence"/>
</dbReference>
<keyword evidence="2" id="KW-0812">Transmembrane</keyword>
<feature type="transmembrane region" description="Helical" evidence="2">
    <location>
        <begin position="26"/>
        <end position="45"/>
    </location>
</feature>
<accession>A0ABV8KJN7</accession>
<evidence type="ECO:0000313" key="4">
    <source>
        <dbReference type="Proteomes" id="UP001595868"/>
    </source>
</evidence>
<dbReference type="EMBL" id="JBHSBN010000005">
    <property type="protein sequence ID" value="MFC4106228.1"/>
    <property type="molecule type" value="Genomic_DNA"/>
</dbReference>
<feature type="region of interest" description="Disordered" evidence="1">
    <location>
        <begin position="63"/>
        <end position="90"/>
    </location>
</feature>
<evidence type="ECO:0000313" key="3">
    <source>
        <dbReference type="EMBL" id="MFC4106228.1"/>
    </source>
</evidence>
<gene>
    <name evidence="3" type="ORF">ACFOX0_09800</name>
</gene>
<keyword evidence="4" id="KW-1185">Reference proteome</keyword>
<evidence type="ECO:0000256" key="2">
    <source>
        <dbReference type="SAM" id="Phobius"/>
    </source>
</evidence>
<sequence length="460" mass="45305">MSNDQQSYPDPPRPVSRAGGRQVRRLVAGMTGVAAVATVGVLAATPHLAVLFRRNVDPAAVYGGPPANIGQPGPSAPTGSSEQPGDDPAAQPVACAADKLIAAVDLANSGRGGTLKLAENCTYLLTAGQAFNPNSPTGTGNGLPAITQRITLTGKNTSIVRAASAAAFRIFEVAPGGDLTLEGLTVNGGQAPAADPRGGGGILVDALGSLTVRASSLTHNQALDAPGGGAISNNGSTSLSHTLISDNSTLGSGGGIRSTGILTFLDVEVLHNSAAQRAGGLFVSAGSLLTDGVTVHHNTAGTLGGGIFVNPATTVKLMYCTVSGNRATGSGGGIENGGQLTLRQCTVNRNTATAGGGIDNAAGQTVIEGGEVRGNFATQGDGGGIRNTGALVVRQAGLVRNEAIGPASAGGGIANLGGTVSLTETRVTDNSAAIAPGGIATNVPITVDAKSVIGRNRPTD</sequence>
<keyword evidence="2" id="KW-1133">Transmembrane helix</keyword>
<protein>
    <submittedName>
        <fullName evidence="3">Right-handed parallel beta-helix repeat-containing protein</fullName>
    </submittedName>
</protein>